<evidence type="ECO:0000313" key="10">
    <source>
        <dbReference type="Proteomes" id="UP000011744"/>
    </source>
</evidence>
<dbReference type="PANTHER" id="PTHR11839:SF18">
    <property type="entry name" value="NUDIX HYDROLASE DOMAIN-CONTAINING PROTEIN"/>
    <property type="match status" value="1"/>
</dbReference>
<dbReference type="PATRIC" id="fig|1244869.3.peg.3377"/>
<dbReference type="InterPro" id="IPR000086">
    <property type="entry name" value="NUDIX_hydrolase_dom"/>
</dbReference>
<evidence type="ECO:0000256" key="4">
    <source>
        <dbReference type="ARBA" id="ARBA00016377"/>
    </source>
</evidence>
<evidence type="ECO:0000256" key="7">
    <source>
        <dbReference type="ARBA" id="ARBA00032272"/>
    </source>
</evidence>
<feature type="domain" description="Nudix hydrolase" evidence="8">
    <location>
        <begin position="96"/>
        <end position="222"/>
    </location>
</feature>
<gene>
    <name evidence="9" type="ORF">H261_16810</name>
</gene>
<dbReference type="SUPFAM" id="SSF55811">
    <property type="entry name" value="Nudix"/>
    <property type="match status" value="1"/>
</dbReference>
<evidence type="ECO:0000256" key="1">
    <source>
        <dbReference type="ARBA" id="ARBA00000847"/>
    </source>
</evidence>
<evidence type="ECO:0000259" key="8">
    <source>
        <dbReference type="PROSITE" id="PS51462"/>
    </source>
</evidence>
<evidence type="ECO:0000256" key="5">
    <source>
        <dbReference type="ARBA" id="ARBA00022801"/>
    </source>
</evidence>
<evidence type="ECO:0000256" key="2">
    <source>
        <dbReference type="ARBA" id="ARBA00001946"/>
    </source>
</evidence>
<name>M2Y6T2_9PROT</name>
<evidence type="ECO:0000256" key="6">
    <source>
        <dbReference type="ARBA" id="ARBA00032162"/>
    </source>
</evidence>
<reference evidence="9 10" key="1">
    <citation type="journal article" date="2014" name="Genome Announc.">
        <title>Draft Genome Sequence of Magnetospirillum sp. Strain SO-1, a Freshwater Magnetotactic Bacterium Isolated from the Ol'khovka River, Russia.</title>
        <authorList>
            <person name="Grouzdev D.S."/>
            <person name="Dziuba M.V."/>
            <person name="Sukhacheva M.S."/>
            <person name="Mardanov A.V."/>
            <person name="Beletskiy A.V."/>
            <person name="Kuznetsov B.B."/>
            <person name="Skryabin K.G."/>
        </authorList>
    </citation>
    <scope>NUCLEOTIDE SEQUENCE [LARGE SCALE GENOMIC DNA]</scope>
    <source>
        <strain evidence="9 10">SO-1</strain>
    </source>
</reference>
<dbReference type="eggNOG" id="COG0494">
    <property type="taxonomic scope" value="Bacteria"/>
</dbReference>
<accession>M2Y6T2</accession>
<comment type="similarity">
    <text evidence="3">Belongs to the Nudix hydrolase family. NudK subfamily.</text>
</comment>
<keyword evidence="10" id="KW-1185">Reference proteome</keyword>
<organism evidence="9 10">
    <name type="scientific">Paramagnetospirillum caucaseum</name>
    <dbReference type="NCBI Taxonomy" id="1244869"/>
    <lineage>
        <taxon>Bacteria</taxon>
        <taxon>Pseudomonadati</taxon>
        <taxon>Pseudomonadota</taxon>
        <taxon>Alphaproteobacteria</taxon>
        <taxon>Rhodospirillales</taxon>
        <taxon>Magnetospirillaceae</taxon>
        <taxon>Paramagnetospirillum</taxon>
    </lineage>
</organism>
<evidence type="ECO:0000256" key="3">
    <source>
        <dbReference type="ARBA" id="ARBA00007275"/>
    </source>
</evidence>
<dbReference type="GO" id="GO:0006753">
    <property type="term" value="P:nucleoside phosphate metabolic process"/>
    <property type="evidence" value="ECO:0007669"/>
    <property type="project" value="TreeGrafter"/>
</dbReference>
<sequence length="232" mass="25254">MEGTRRRADYRRYRQLVESRPELFRRPAGGIDILLDEADIRAAMRTVARRNRARGLPPAASSVGVLAEDSYILALRDAVRFPDGSLGTHNRVVYANDARGVGVLPLFEGRIVLLRVFRHAIGRFLLEIPRGSVEAGDGLEETVLREIAEETGGHVATLAHLGQSFCDTSLSNAGLDYFLAELSGVGEPQLSEGIFGIVQVTPGRFAEMLVEGGVEDAHAVNAFCMARLRGLV</sequence>
<comment type="catalytic activity">
    <reaction evidence="1">
        <text>GDP-alpha-D-mannose + H2O = alpha-D-mannose 1-phosphate + GMP + 2 H(+)</text>
        <dbReference type="Rhea" id="RHEA:27978"/>
        <dbReference type="ChEBI" id="CHEBI:15377"/>
        <dbReference type="ChEBI" id="CHEBI:15378"/>
        <dbReference type="ChEBI" id="CHEBI:57527"/>
        <dbReference type="ChEBI" id="CHEBI:58115"/>
        <dbReference type="ChEBI" id="CHEBI:58409"/>
    </reaction>
</comment>
<comment type="caution">
    <text evidence="9">The sequence shown here is derived from an EMBL/GenBank/DDBJ whole genome shotgun (WGS) entry which is preliminary data.</text>
</comment>
<dbReference type="CDD" id="cd03424">
    <property type="entry name" value="NUDIX_ADPRase_Nudt5_UGPPase_Nudt14"/>
    <property type="match status" value="1"/>
</dbReference>
<dbReference type="AlphaFoldDB" id="M2Y6T2"/>
<protein>
    <recommendedName>
        <fullName evidence="4">GDP-mannose pyrophosphatase</fullName>
    </recommendedName>
    <alternativeName>
        <fullName evidence="6">GDP-mannose hydrolase</fullName>
    </alternativeName>
    <alternativeName>
        <fullName evidence="7">GDPMK</fullName>
    </alternativeName>
</protein>
<proteinExistence type="inferred from homology"/>
<dbReference type="Pfam" id="PF00293">
    <property type="entry name" value="NUDIX"/>
    <property type="match status" value="1"/>
</dbReference>
<dbReference type="InterPro" id="IPR015797">
    <property type="entry name" value="NUDIX_hydrolase-like_dom_sf"/>
</dbReference>
<dbReference type="PROSITE" id="PS51462">
    <property type="entry name" value="NUDIX"/>
    <property type="match status" value="1"/>
</dbReference>
<dbReference type="GO" id="GO:0019693">
    <property type="term" value="P:ribose phosphate metabolic process"/>
    <property type="evidence" value="ECO:0007669"/>
    <property type="project" value="TreeGrafter"/>
</dbReference>
<dbReference type="GO" id="GO:0016787">
    <property type="term" value="F:hydrolase activity"/>
    <property type="evidence" value="ECO:0007669"/>
    <property type="project" value="UniProtKB-KW"/>
</dbReference>
<dbReference type="PANTHER" id="PTHR11839">
    <property type="entry name" value="UDP/ADP-SUGAR PYROPHOSPHATASE"/>
    <property type="match status" value="1"/>
</dbReference>
<dbReference type="EMBL" id="AONQ01000053">
    <property type="protein sequence ID" value="EME68766.1"/>
    <property type="molecule type" value="Genomic_DNA"/>
</dbReference>
<dbReference type="Gene3D" id="3.90.79.10">
    <property type="entry name" value="Nucleoside Triphosphate Pyrophosphohydrolase"/>
    <property type="match status" value="1"/>
</dbReference>
<keyword evidence="5 9" id="KW-0378">Hydrolase</keyword>
<dbReference type="Proteomes" id="UP000011744">
    <property type="component" value="Unassembled WGS sequence"/>
</dbReference>
<dbReference type="STRING" id="1244869.H261_16810"/>
<comment type="cofactor">
    <cofactor evidence="2">
        <name>Mg(2+)</name>
        <dbReference type="ChEBI" id="CHEBI:18420"/>
    </cofactor>
</comment>
<evidence type="ECO:0000313" key="9">
    <source>
        <dbReference type="EMBL" id="EME68766.1"/>
    </source>
</evidence>